<organism evidence="3 4">
    <name type="scientific">Cohnella zeiphila</name>
    <dbReference type="NCBI Taxonomy" id="2761120"/>
    <lineage>
        <taxon>Bacteria</taxon>
        <taxon>Bacillati</taxon>
        <taxon>Bacillota</taxon>
        <taxon>Bacilli</taxon>
        <taxon>Bacillales</taxon>
        <taxon>Paenibacillaceae</taxon>
        <taxon>Cohnella</taxon>
    </lineage>
</organism>
<dbReference type="GO" id="GO:0005737">
    <property type="term" value="C:cytoplasm"/>
    <property type="evidence" value="ECO:0007669"/>
    <property type="project" value="TreeGrafter"/>
</dbReference>
<dbReference type="InterPro" id="IPR038765">
    <property type="entry name" value="Papain-like_cys_pep_sf"/>
</dbReference>
<feature type="chain" id="PRO_5039254697" evidence="1">
    <location>
        <begin position="32"/>
        <end position="377"/>
    </location>
</feature>
<evidence type="ECO:0000313" key="4">
    <source>
        <dbReference type="Proteomes" id="UP000564644"/>
    </source>
</evidence>
<dbReference type="InterPro" id="IPR052557">
    <property type="entry name" value="CAP/Cytokinesis_protein"/>
</dbReference>
<name>A0A7X0VVJ9_9BACL</name>
<reference evidence="3 4" key="1">
    <citation type="submission" date="2020-08" db="EMBL/GenBank/DDBJ databases">
        <title>Cohnella phylogeny.</title>
        <authorList>
            <person name="Dunlap C."/>
        </authorList>
    </citation>
    <scope>NUCLEOTIDE SEQUENCE [LARGE SCALE GENOMIC DNA]</scope>
    <source>
        <strain evidence="3 4">CBP 2801</strain>
    </source>
</reference>
<keyword evidence="1" id="KW-0732">Signal</keyword>
<protein>
    <submittedName>
        <fullName evidence="3">Transglutaminase</fullName>
    </submittedName>
</protein>
<dbReference type="SMART" id="SM00460">
    <property type="entry name" value="TGc"/>
    <property type="match status" value="1"/>
</dbReference>
<evidence type="ECO:0000259" key="2">
    <source>
        <dbReference type="SMART" id="SM00460"/>
    </source>
</evidence>
<sequence>MGKNRGYRAGMAGVLLSAVLIGSEAAPFPFAASAAAETAAASAGQFSSAIFQKLQQRSESFTLQVPGSASASLKTAEQAFETAMKQDDYVNYAIKSYRYASQSDGKRAKVTIQVTYWENASQYAYVESKTKQIAASIFKTGMNDHQKVKAVHDWVLLHVAYDRTLRKHSAYDALATGQTVCQGYASLTYLLLKKGGVTVRIAEGTVPTGSHAWNLVKLDGKWYHLDTTFDDPVPDVKGRTEYGYYLLTDAQIRADHKWTLTYPAATTSYRTALSGLLKTDPKRKSFYNGLSQTLGYPYLQPENTAKSTSDIASRLKAAVKAGKSALTVRYVNGSSAKVDLQALLDAVSAVTSIRSSAARFPAGGANDVLLTLTFQTD</sequence>
<dbReference type="PANTHER" id="PTHR46333:SF2">
    <property type="entry name" value="CYTOKINESIS PROTEIN 3"/>
    <property type="match status" value="1"/>
</dbReference>
<dbReference type="EMBL" id="JACJVO010000016">
    <property type="protein sequence ID" value="MBB6732051.1"/>
    <property type="molecule type" value="Genomic_DNA"/>
</dbReference>
<feature type="signal peptide" evidence="1">
    <location>
        <begin position="1"/>
        <end position="31"/>
    </location>
</feature>
<proteinExistence type="predicted"/>
<dbReference type="PANTHER" id="PTHR46333">
    <property type="entry name" value="CYTOKINESIS PROTEIN 3"/>
    <property type="match status" value="1"/>
</dbReference>
<dbReference type="Gene3D" id="3.10.620.30">
    <property type="match status" value="1"/>
</dbReference>
<accession>A0A7X0VVJ9</accession>
<dbReference type="Pfam" id="PF01841">
    <property type="entry name" value="Transglut_core"/>
    <property type="match status" value="1"/>
</dbReference>
<feature type="domain" description="Transglutaminase-like" evidence="2">
    <location>
        <begin position="173"/>
        <end position="229"/>
    </location>
</feature>
<comment type="caution">
    <text evidence="3">The sequence shown here is derived from an EMBL/GenBank/DDBJ whole genome shotgun (WGS) entry which is preliminary data.</text>
</comment>
<dbReference type="RefSeq" id="WP_185129710.1">
    <property type="nucleotide sequence ID" value="NZ_JACJVO010000016.1"/>
</dbReference>
<dbReference type="SUPFAM" id="SSF54001">
    <property type="entry name" value="Cysteine proteinases"/>
    <property type="match status" value="1"/>
</dbReference>
<dbReference type="AlphaFoldDB" id="A0A7X0VVJ9"/>
<evidence type="ECO:0000313" key="3">
    <source>
        <dbReference type="EMBL" id="MBB6732051.1"/>
    </source>
</evidence>
<evidence type="ECO:0000256" key="1">
    <source>
        <dbReference type="SAM" id="SignalP"/>
    </source>
</evidence>
<dbReference type="InterPro" id="IPR002931">
    <property type="entry name" value="Transglutaminase-like"/>
</dbReference>
<dbReference type="Proteomes" id="UP000564644">
    <property type="component" value="Unassembled WGS sequence"/>
</dbReference>
<keyword evidence="4" id="KW-1185">Reference proteome</keyword>
<gene>
    <name evidence="3" type="ORF">H7C18_14110</name>
</gene>